<reference evidence="13 14" key="1">
    <citation type="journal article" date="2009" name="Science">
        <title>Green evolution and dynamic adaptations revealed by genomes of the marine picoeukaryotes Micromonas.</title>
        <authorList>
            <person name="Worden A.Z."/>
            <person name="Lee J.H."/>
            <person name="Mock T."/>
            <person name="Rouze P."/>
            <person name="Simmons M.P."/>
            <person name="Aerts A.L."/>
            <person name="Allen A.E."/>
            <person name="Cuvelier M.L."/>
            <person name="Derelle E."/>
            <person name="Everett M.V."/>
            <person name="Foulon E."/>
            <person name="Grimwood J."/>
            <person name="Gundlach H."/>
            <person name="Henrissat B."/>
            <person name="Napoli C."/>
            <person name="McDonald S.M."/>
            <person name="Parker M.S."/>
            <person name="Rombauts S."/>
            <person name="Salamov A."/>
            <person name="Von Dassow P."/>
            <person name="Badger J.H."/>
            <person name="Coutinho P.M."/>
            <person name="Demir E."/>
            <person name="Dubchak I."/>
            <person name="Gentemann C."/>
            <person name="Eikrem W."/>
            <person name="Gready J.E."/>
            <person name="John U."/>
            <person name="Lanier W."/>
            <person name="Lindquist E.A."/>
            <person name="Lucas S."/>
            <person name="Mayer K.F."/>
            <person name="Moreau H."/>
            <person name="Not F."/>
            <person name="Otillar R."/>
            <person name="Panaud O."/>
            <person name="Pangilinan J."/>
            <person name="Paulsen I."/>
            <person name="Piegu B."/>
            <person name="Poliakov A."/>
            <person name="Robbens S."/>
            <person name="Schmutz J."/>
            <person name="Toulza E."/>
            <person name="Wyss T."/>
            <person name="Zelensky A."/>
            <person name="Zhou K."/>
            <person name="Armbrust E.V."/>
            <person name="Bhattacharya D."/>
            <person name="Goodenough U.W."/>
            <person name="Van de Peer Y."/>
            <person name="Grigoriev I.V."/>
        </authorList>
    </citation>
    <scope>NUCLEOTIDE SEQUENCE [LARGE SCALE GENOMIC DNA]</scope>
    <source>
        <strain evidence="14">RCC299 / NOUM17</strain>
    </source>
</reference>
<dbReference type="PANTHER" id="PTHR46664">
    <property type="entry name" value="ATM INTERACTOR"/>
    <property type="match status" value="1"/>
</dbReference>
<name>C1EAE3_MICCC</name>
<dbReference type="Proteomes" id="UP000002009">
    <property type="component" value="Chromosome 7"/>
</dbReference>
<dbReference type="Pfam" id="PF22995">
    <property type="entry name" value="C2CH-3rd_BIRD-IDD"/>
    <property type="match status" value="1"/>
</dbReference>
<dbReference type="AlphaFoldDB" id="C1EAE3"/>
<gene>
    <name evidence="13" type="ORF">MICPUN_60043</name>
</gene>
<dbReference type="STRING" id="296587.C1EAE3"/>
<protein>
    <recommendedName>
        <fullName evidence="12">C2H2-type domain-containing protein</fullName>
    </recommendedName>
</protein>
<dbReference type="InterPro" id="IPR021922">
    <property type="entry name" value="Par3/HAL_N"/>
</dbReference>
<sequence length="348" mass="38643">MPSAEDPAGFDRSRSWRISASVKGIKDLVFRVPIGDGTLKVSELSDMIMERFARLRPGDSTRAEKLEDGDGALLFPNERVCDVLFDKGRVVAVLSNKYTHMIQDAGGGKRPTKRIKGAGGGMQVVAVQAYKRDDDEFEYITPTVEEIMDVDTRRQEKRVKCPLCDQMFATASKVAFHIKTHKDHPDLQQAIMAMDENTAFSEERERRFFCPSPNCAHNCDDNGELAHPFMDFPTLRKHFLRTHVAEKPHKCKICDKAYALKSDMQTHERGCGKAFTCECGRRYSQRSNLNAHIRKKAAEGAAEGAHKLKRPGPPAIAGPAAGAVNVPPPPRGADPQRSVPELLHHLSG</sequence>
<dbReference type="InParanoid" id="C1EAE3"/>
<dbReference type="SMART" id="SM00355">
    <property type="entry name" value="ZnF_C2H2"/>
    <property type="match status" value="3"/>
</dbReference>
<evidence type="ECO:0000313" key="13">
    <source>
        <dbReference type="EMBL" id="ACO65191.1"/>
    </source>
</evidence>
<dbReference type="eggNOG" id="KOG1721">
    <property type="taxonomic scope" value="Eukaryota"/>
</dbReference>
<proteinExistence type="inferred from homology"/>
<dbReference type="InterPro" id="IPR013087">
    <property type="entry name" value="Znf_C2H2_type"/>
</dbReference>
<keyword evidence="4" id="KW-0677">Repeat</keyword>
<keyword evidence="8" id="KW-0804">Transcription</keyword>
<dbReference type="SUPFAM" id="SSF57667">
    <property type="entry name" value="beta-beta-alpha zinc fingers"/>
    <property type="match status" value="1"/>
</dbReference>
<evidence type="ECO:0000256" key="9">
    <source>
        <dbReference type="ARBA" id="ARBA00023242"/>
    </source>
</evidence>
<dbReference type="KEGG" id="mis:MICPUN_60043"/>
<evidence type="ECO:0000256" key="4">
    <source>
        <dbReference type="ARBA" id="ARBA00022737"/>
    </source>
</evidence>
<evidence type="ECO:0000313" key="14">
    <source>
        <dbReference type="Proteomes" id="UP000002009"/>
    </source>
</evidence>
<feature type="domain" description="C2H2-type" evidence="12">
    <location>
        <begin position="269"/>
        <end position="311"/>
    </location>
</feature>
<evidence type="ECO:0000256" key="1">
    <source>
        <dbReference type="ARBA" id="ARBA00004123"/>
    </source>
</evidence>
<keyword evidence="14" id="KW-1185">Reference proteome</keyword>
<dbReference type="InterPro" id="IPR036236">
    <property type="entry name" value="Znf_C2H2_sf"/>
</dbReference>
<comment type="similarity">
    <text evidence="2">Belongs to the krueppel C2H2-type zinc-finger protein family.</text>
</comment>
<dbReference type="PROSITE" id="PS00028">
    <property type="entry name" value="ZINC_FINGER_C2H2_1"/>
    <property type="match status" value="1"/>
</dbReference>
<dbReference type="Gene3D" id="3.30.160.60">
    <property type="entry name" value="Classic Zinc Finger"/>
    <property type="match status" value="2"/>
</dbReference>
<keyword evidence="9" id="KW-0539">Nucleus</keyword>
<dbReference type="GO" id="GO:0000981">
    <property type="term" value="F:DNA-binding transcription factor activity, RNA polymerase II-specific"/>
    <property type="evidence" value="ECO:0007669"/>
    <property type="project" value="TreeGrafter"/>
</dbReference>
<dbReference type="PROSITE" id="PS50157">
    <property type="entry name" value="ZINC_FINGER_C2H2_2"/>
    <property type="match status" value="2"/>
</dbReference>
<evidence type="ECO:0000259" key="12">
    <source>
        <dbReference type="PROSITE" id="PS50157"/>
    </source>
</evidence>
<dbReference type="InterPro" id="IPR055303">
    <property type="entry name" value="ATMIN"/>
</dbReference>
<evidence type="ECO:0000256" key="3">
    <source>
        <dbReference type="ARBA" id="ARBA00022723"/>
    </source>
</evidence>
<organism evidence="13 14">
    <name type="scientific">Micromonas commoda (strain RCC299 / NOUM17 / CCMP2709)</name>
    <name type="common">Picoplanktonic green alga</name>
    <dbReference type="NCBI Taxonomy" id="296587"/>
    <lineage>
        <taxon>Eukaryota</taxon>
        <taxon>Viridiplantae</taxon>
        <taxon>Chlorophyta</taxon>
        <taxon>Mamiellophyceae</taxon>
        <taxon>Mamiellales</taxon>
        <taxon>Mamiellaceae</taxon>
        <taxon>Micromonas</taxon>
    </lineage>
</organism>
<accession>C1EAE3</accession>
<comment type="subcellular location">
    <subcellularLocation>
        <location evidence="1">Nucleus</location>
    </subcellularLocation>
</comment>
<dbReference type="GO" id="GO:0045944">
    <property type="term" value="P:positive regulation of transcription by RNA polymerase II"/>
    <property type="evidence" value="ECO:0007669"/>
    <property type="project" value="InterPro"/>
</dbReference>
<evidence type="ECO:0000256" key="8">
    <source>
        <dbReference type="ARBA" id="ARBA00023163"/>
    </source>
</evidence>
<dbReference type="OrthoDB" id="6077919at2759"/>
<evidence type="ECO:0000256" key="11">
    <source>
        <dbReference type="SAM" id="MobiDB-lite"/>
    </source>
</evidence>
<evidence type="ECO:0000256" key="6">
    <source>
        <dbReference type="ARBA" id="ARBA00022833"/>
    </source>
</evidence>
<keyword evidence="6" id="KW-0862">Zinc</keyword>
<evidence type="ECO:0000256" key="2">
    <source>
        <dbReference type="ARBA" id="ARBA00006991"/>
    </source>
</evidence>
<keyword evidence="5 10" id="KW-0863">Zinc-finger</keyword>
<feature type="region of interest" description="Disordered" evidence="11">
    <location>
        <begin position="300"/>
        <end position="348"/>
    </location>
</feature>
<dbReference type="Pfam" id="PF00096">
    <property type="entry name" value="zf-C2H2"/>
    <property type="match status" value="1"/>
</dbReference>
<feature type="domain" description="C2H2-type" evidence="12">
    <location>
        <begin position="159"/>
        <end position="186"/>
    </location>
</feature>
<dbReference type="GO" id="GO:0005634">
    <property type="term" value="C:nucleus"/>
    <property type="evidence" value="ECO:0007669"/>
    <property type="project" value="UniProtKB-SubCell"/>
</dbReference>
<evidence type="ECO:0000256" key="5">
    <source>
        <dbReference type="ARBA" id="ARBA00022771"/>
    </source>
</evidence>
<evidence type="ECO:0000256" key="7">
    <source>
        <dbReference type="ARBA" id="ARBA00023015"/>
    </source>
</evidence>
<dbReference type="Gene3D" id="3.10.20.90">
    <property type="entry name" value="Phosphatidylinositol 3-kinase Catalytic Subunit, Chain A, domain 1"/>
    <property type="match status" value="1"/>
</dbReference>
<dbReference type="GO" id="GO:0000976">
    <property type="term" value="F:transcription cis-regulatory region binding"/>
    <property type="evidence" value="ECO:0007669"/>
    <property type="project" value="InterPro"/>
</dbReference>
<dbReference type="InterPro" id="IPR055187">
    <property type="entry name" value="C2CH-3rd_BIRD-IDD"/>
</dbReference>
<dbReference type="EMBL" id="CP001328">
    <property type="protein sequence ID" value="ACO65191.1"/>
    <property type="molecule type" value="Genomic_DNA"/>
</dbReference>
<keyword evidence="7" id="KW-0805">Transcription regulation</keyword>
<dbReference type="GeneID" id="8245223"/>
<dbReference type="GO" id="GO:0008270">
    <property type="term" value="F:zinc ion binding"/>
    <property type="evidence" value="ECO:0007669"/>
    <property type="project" value="UniProtKB-KW"/>
</dbReference>
<keyword evidence="3" id="KW-0479">Metal-binding</keyword>
<dbReference type="PANTHER" id="PTHR46664:SF1">
    <property type="entry name" value="ATM INTERACTOR"/>
    <property type="match status" value="1"/>
</dbReference>
<dbReference type="RefSeq" id="XP_002503933.1">
    <property type="nucleotide sequence ID" value="XM_002503887.1"/>
</dbReference>
<evidence type="ECO:0000256" key="10">
    <source>
        <dbReference type="PROSITE-ProRule" id="PRU00042"/>
    </source>
</evidence>
<dbReference type="FunFam" id="3.30.160.60:FF:000193">
    <property type="entry name" value="Zinc finger protein 300"/>
    <property type="match status" value="1"/>
</dbReference>
<dbReference type="Pfam" id="PF12053">
    <property type="entry name" value="Par3_HAL_N_term"/>
    <property type="match status" value="1"/>
</dbReference>